<dbReference type="OMA" id="CAREIEN"/>
<gene>
    <name evidence="3" type="ORF">PHYSODRAFT_302259</name>
</gene>
<evidence type="ECO:0000313" key="3">
    <source>
        <dbReference type="EMBL" id="EGZ15842.1"/>
    </source>
</evidence>
<keyword evidence="1" id="KW-0175">Coiled coil</keyword>
<feature type="region of interest" description="Disordered" evidence="2">
    <location>
        <begin position="1"/>
        <end position="22"/>
    </location>
</feature>
<reference evidence="3 4" key="1">
    <citation type="journal article" date="2006" name="Science">
        <title>Phytophthora genome sequences uncover evolutionary origins and mechanisms of pathogenesis.</title>
        <authorList>
            <person name="Tyler B.M."/>
            <person name="Tripathy S."/>
            <person name="Zhang X."/>
            <person name="Dehal P."/>
            <person name="Jiang R.H."/>
            <person name="Aerts A."/>
            <person name="Arredondo F.D."/>
            <person name="Baxter L."/>
            <person name="Bensasson D."/>
            <person name="Beynon J.L."/>
            <person name="Chapman J."/>
            <person name="Damasceno C.M."/>
            <person name="Dorrance A.E."/>
            <person name="Dou D."/>
            <person name="Dickerman A.W."/>
            <person name="Dubchak I.L."/>
            <person name="Garbelotto M."/>
            <person name="Gijzen M."/>
            <person name="Gordon S.G."/>
            <person name="Govers F."/>
            <person name="Grunwald N.J."/>
            <person name="Huang W."/>
            <person name="Ivors K.L."/>
            <person name="Jones R.W."/>
            <person name="Kamoun S."/>
            <person name="Krampis K."/>
            <person name="Lamour K.H."/>
            <person name="Lee M.K."/>
            <person name="McDonald W.H."/>
            <person name="Medina M."/>
            <person name="Meijer H.J."/>
            <person name="Nordberg E.K."/>
            <person name="Maclean D.J."/>
            <person name="Ospina-Giraldo M.D."/>
            <person name="Morris P.F."/>
            <person name="Phuntumart V."/>
            <person name="Putnam N.H."/>
            <person name="Rash S."/>
            <person name="Rose J.K."/>
            <person name="Sakihama Y."/>
            <person name="Salamov A.A."/>
            <person name="Savidor A."/>
            <person name="Scheuring C.F."/>
            <person name="Smith B.M."/>
            <person name="Sobral B.W."/>
            <person name="Terry A."/>
            <person name="Torto-Alalibo T.A."/>
            <person name="Win J."/>
            <person name="Xu Z."/>
            <person name="Zhang H."/>
            <person name="Grigoriev I.V."/>
            <person name="Rokhsar D.S."/>
            <person name="Boore J.L."/>
        </authorList>
    </citation>
    <scope>NUCLEOTIDE SEQUENCE [LARGE SCALE GENOMIC DNA]</scope>
    <source>
        <strain evidence="3 4">P6497</strain>
    </source>
</reference>
<dbReference type="InParanoid" id="G4ZPQ2"/>
<dbReference type="STRING" id="1094619.G4ZPQ2"/>
<organism evidence="3 4">
    <name type="scientific">Phytophthora sojae (strain P6497)</name>
    <name type="common">Soybean stem and root rot agent</name>
    <name type="synonym">Phytophthora megasperma f. sp. glycines</name>
    <dbReference type="NCBI Taxonomy" id="1094619"/>
    <lineage>
        <taxon>Eukaryota</taxon>
        <taxon>Sar</taxon>
        <taxon>Stramenopiles</taxon>
        <taxon>Oomycota</taxon>
        <taxon>Peronosporomycetes</taxon>
        <taxon>Peronosporales</taxon>
        <taxon>Peronosporaceae</taxon>
        <taxon>Phytophthora</taxon>
    </lineage>
</organism>
<name>G4ZPQ2_PHYSP</name>
<evidence type="ECO:0000256" key="2">
    <source>
        <dbReference type="SAM" id="MobiDB-lite"/>
    </source>
</evidence>
<dbReference type="GeneID" id="20642126"/>
<evidence type="ECO:0000313" key="4">
    <source>
        <dbReference type="Proteomes" id="UP000002640"/>
    </source>
</evidence>
<dbReference type="EMBL" id="JH159155">
    <property type="protein sequence ID" value="EGZ15842.1"/>
    <property type="molecule type" value="Genomic_DNA"/>
</dbReference>
<accession>G4ZPQ2</accession>
<dbReference type="RefSeq" id="XP_009529591.1">
    <property type="nucleotide sequence ID" value="XM_009531296.1"/>
</dbReference>
<proteinExistence type="predicted"/>
<evidence type="ECO:0000256" key="1">
    <source>
        <dbReference type="SAM" id="Coils"/>
    </source>
</evidence>
<dbReference type="AlphaFoldDB" id="G4ZPQ2"/>
<dbReference type="KEGG" id="psoj:PHYSODRAFT_302259"/>
<dbReference type="Proteomes" id="UP000002640">
    <property type="component" value="Unassembled WGS sequence"/>
</dbReference>
<protein>
    <submittedName>
        <fullName evidence="3">Uncharacterized protein</fullName>
    </submittedName>
</protein>
<sequence length="428" mass="48658">MSTGIPSLSSGTMESAAPLPPASADHEVIVISDDEGESSSEDAPWIPLLPWPDVAEKLLLLAKHRELRVDQQAVAALLQDAGLPASADVNRALRLACEKLVDLLAFSRGHDRRYQANKDLVWVLCEVLSLVRRRSSRQRATEQVKMEPGVRGQQAVLRELRQMMEKWRLMVEECSRTNIGRERALNDTIAHLEIIIEACSEEVGQLQEDKQEYEFVMDTAAEEWAKVMECCRSRLEPECIEETERTWRIFDETFRLTADVQKHFEGSKRSRNALVRQAQEADLRRVFFRAAQTLTFTIAQLMDCRAQEQQQQMTRTPEELLNSLGSDMLIYLNTFCEGLRTVCGNVFEERRGIAAASPEDEHQRELLSFSKNFEAFWLVHRNWLPPAVLDMTIKRFETVTEDNGRPGCPVTAAVARVCANLRSGLSLQ</sequence>
<dbReference type="SMR" id="G4ZPQ2"/>
<keyword evidence="4" id="KW-1185">Reference proteome</keyword>
<feature type="coiled-coil region" evidence="1">
    <location>
        <begin position="157"/>
        <end position="209"/>
    </location>
</feature>
<feature type="compositionally biased region" description="Polar residues" evidence="2">
    <location>
        <begin position="1"/>
        <end position="13"/>
    </location>
</feature>